<sequence>MDVDVDVGVEEDAVINIEIGMEVNVDVDEFVVWRRIYASATTALGIGRGGRNNVLLMNKLVKGIDRKPEQRACYN</sequence>
<proteinExistence type="predicted"/>
<accession>A0ABY5S8C5</accession>
<protein>
    <submittedName>
        <fullName evidence="1">Uncharacterized protein</fullName>
    </submittedName>
</protein>
<organism evidence="1 2">
    <name type="scientific">Paenibacillus spongiae</name>
    <dbReference type="NCBI Taxonomy" id="2909671"/>
    <lineage>
        <taxon>Bacteria</taxon>
        <taxon>Bacillati</taxon>
        <taxon>Bacillota</taxon>
        <taxon>Bacilli</taxon>
        <taxon>Bacillales</taxon>
        <taxon>Paenibacillaceae</taxon>
        <taxon>Paenibacillus</taxon>
    </lineage>
</organism>
<evidence type="ECO:0000313" key="2">
    <source>
        <dbReference type="Proteomes" id="UP001057877"/>
    </source>
</evidence>
<gene>
    <name evidence="1" type="ORF">L1F29_33195</name>
</gene>
<reference evidence="1" key="1">
    <citation type="submission" date="2022-01" db="EMBL/GenBank/DDBJ databases">
        <title>Paenibacillus spongiae sp. nov., isolated from marine sponge.</title>
        <authorList>
            <person name="Li Z."/>
            <person name="Zhang M."/>
        </authorList>
    </citation>
    <scope>NUCLEOTIDE SEQUENCE</scope>
    <source>
        <strain evidence="1">PHS-Z3</strain>
    </source>
</reference>
<name>A0ABY5S8C5_9BACL</name>
<dbReference type="RefSeq" id="WP_258386241.1">
    <property type="nucleotide sequence ID" value="NZ_CP091430.1"/>
</dbReference>
<evidence type="ECO:0000313" key="1">
    <source>
        <dbReference type="EMBL" id="UVI30171.1"/>
    </source>
</evidence>
<dbReference type="Proteomes" id="UP001057877">
    <property type="component" value="Chromosome"/>
</dbReference>
<dbReference type="EMBL" id="CP091430">
    <property type="protein sequence ID" value="UVI30171.1"/>
    <property type="molecule type" value="Genomic_DNA"/>
</dbReference>
<keyword evidence="2" id="KW-1185">Reference proteome</keyword>